<evidence type="ECO:0000256" key="8">
    <source>
        <dbReference type="ARBA" id="ARBA00023316"/>
    </source>
</evidence>
<dbReference type="eggNOG" id="COG0744">
    <property type="taxonomic scope" value="Bacteria"/>
</dbReference>
<dbReference type="InterPro" id="IPR012338">
    <property type="entry name" value="Beta-lactam/transpept-like"/>
</dbReference>
<evidence type="ECO:0000256" key="9">
    <source>
        <dbReference type="ARBA" id="ARBA00034000"/>
    </source>
</evidence>
<accession>E4TFM5</accession>
<dbReference type="GO" id="GO:0030288">
    <property type="term" value="C:outer membrane-bounded periplasmic space"/>
    <property type="evidence" value="ECO:0007669"/>
    <property type="project" value="TreeGrafter"/>
</dbReference>
<evidence type="ECO:0000256" key="2">
    <source>
        <dbReference type="ARBA" id="ARBA00022475"/>
    </source>
</evidence>
<evidence type="ECO:0000313" key="13">
    <source>
        <dbReference type="Proteomes" id="UP000007039"/>
    </source>
</evidence>
<dbReference type="RefSeq" id="WP_013450706.1">
    <property type="nucleotide sequence ID" value="NC_014758.1"/>
</dbReference>
<dbReference type="GO" id="GO:0016020">
    <property type="term" value="C:membrane"/>
    <property type="evidence" value="ECO:0007669"/>
    <property type="project" value="UniProtKB-SubCell"/>
</dbReference>
<comment type="subcellular location">
    <subcellularLocation>
        <location evidence="1">Membrane</location>
    </subcellularLocation>
</comment>
<evidence type="ECO:0000256" key="1">
    <source>
        <dbReference type="ARBA" id="ARBA00004370"/>
    </source>
</evidence>
<evidence type="ECO:0000256" key="7">
    <source>
        <dbReference type="ARBA" id="ARBA00023136"/>
    </source>
</evidence>
<name>E4TFM5_CALNY</name>
<keyword evidence="7" id="KW-0472">Membrane</keyword>
<dbReference type="GO" id="GO:0071555">
    <property type="term" value="P:cell wall organization"/>
    <property type="evidence" value="ECO:0007669"/>
    <property type="project" value="UniProtKB-KW"/>
</dbReference>
<dbReference type="Gene3D" id="3.40.710.10">
    <property type="entry name" value="DD-peptidase/beta-lactamase superfamily"/>
    <property type="match status" value="1"/>
</dbReference>
<dbReference type="GO" id="GO:0009252">
    <property type="term" value="P:peptidoglycan biosynthetic process"/>
    <property type="evidence" value="ECO:0007669"/>
    <property type="project" value="UniProtKB-KW"/>
</dbReference>
<dbReference type="InterPro" id="IPR050396">
    <property type="entry name" value="Glycosyltr_51/Transpeptidase"/>
</dbReference>
<evidence type="ECO:0000259" key="11">
    <source>
        <dbReference type="Pfam" id="PF00905"/>
    </source>
</evidence>
<reference evidence="12 13" key="2">
    <citation type="journal article" date="2011" name="Stand. Genomic Sci.">
        <title>Complete genome sequence of Calditerrivibrio nitroreducens type strain (Yu37-1).</title>
        <authorList>
            <person name="Pitluck S."/>
            <person name="Sikorski J."/>
            <person name="Zeytun A."/>
            <person name="Lapidus A."/>
            <person name="Nolan M."/>
            <person name="Lucas S."/>
            <person name="Hammon N."/>
            <person name="Deshpande S."/>
            <person name="Cheng J.F."/>
            <person name="Tapia R."/>
            <person name="Han C."/>
            <person name="Goodwin L."/>
            <person name="Liolios K."/>
            <person name="Pagani I."/>
            <person name="Ivanova N."/>
            <person name="Mavromatis K."/>
            <person name="Pati A."/>
            <person name="Chen A."/>
            <person name="Palaniappan K."/>
            <person name="Hauser L."/>
            <person name="Chang Y.J."/>
            <person name="Jeffries C.D."/>
            <person name="Detter J.C."/>
            <person name="Brambilla E."/>
            <person name="Djao O.D."/>
            <person name="Rohde M."/>
            <person name="Spring S."/>
            <person name="Goker M."/>
            <person name="Woyke T."/>
            <person name="Bristow J."/>
            <person name="Eisen J.A."/>
            <person name="Markowitz V."/>
            <person name="Hugenholtz P."/>
            <person name="Kyrpides N.C."/>
            <person name="Klenk H.P."/>
            <person name="Land M."/>
        </authorList>
    </citation>
    <scope>NUCLEOTIDE SEQUENCE [LARGE SCALE GENOMIC DNA]</scope>
    <source>
        <strain evidence="13">DSM 19672 / NBRC 101217 / Yu37-1</strain>
    </source>
</reference>
<comment type="catalytic activity">
    <reaction evidence="10">
        <text>[GlcNAc-(1-&gt;4)-Mur2Ac(oyl-L-Ala-gamma-D-Glu-L-Lys-D-Ala-D-Ala)](n)-di-trans,octa-cis-undecaprenyl diphosphate + beta-D-GlcNAc-(1-&gt;4)-Mur2Ac(oyl-L-Ala-gamma-D-Glu-L-Lys-D-Ala-D-Ala)-di-trans,octa-cis-undecaprenyl diphosphate = [GlcNAc-(1-&gt;4)-Mur2Ac(oyl-L-Ala-gamma-D-Glu-L-Lys-D-Ala-D-Ala)](n+1)-di-trans,octa-cis-undecaprenyl diphosphate + di-trans,octa-cis-undecaprenyl diphosphate + H(+)</text>
        <dbReference type="Rhea" id="RHEA:23708"/>
        <dbReference type="Rhea" id="RHEA-COMP:9602"/>
        <dbReference type="Rhea" id="RHEA-COMP:9603"/>
        <dbReference type="ChEBI" id="CHEBI:15378"/>
        <dbReference type="ChEBI" id="CHEBI:58405"/>
        <dbReference type="ChEBI" id="CHEBI:60033"/>
        <dbReference type="ChEBI" id="CHEBI:78435"/>
        <dbReference type="EC" id="2.4.99.28"/>
    </reaction>
</comment>
<gene>
    <name evidence="12" type="ordered locus">Calni_0581</name>
</gene>
<dbReference type="GO" id="GO:0009002">
    <property type="term" value="F:serine-type D-Ala-D-Ala carboxypeptidase activity"/>
    <property type="evidence" value="ECO:0007669"/>
    <property type="project" value="UniProtKB-EC"/>
</dbReference>
<keyword evidence="2" id="KW-1003">Cell membrane</keyword>
<keyword evidence="3" id="KW-0328">Glycosyltransferase</keyword>
<dbReference type="Pfam" id="PF00905">
    <property type="entry name" value="Transpeptidase"/>
    <property type="match status" value="1"/>
</dbReference>
<dbReference type="InterPro" id="IPR001460">
    <property type="entry name" value="PCN-bd_Tpept"/>
</dbReference>
<feature type="domain" description="Penicillin-binding protein transpeptidase" evidence="11">
    <location>
        <begin position="279"/>
        <end position="541"/>
    </location>
</feature>
<keyword evidence="4" id="KW-0808">Transferase</keyword>
<evidence type="ECO:0000256" key="6">
    <source>
        <dbReference type="ARBA" id="ARBA00022984"/>
    </source>
</evidence>
<keyword evidence="5" id="KW-0133">Cell shape</keyword>
<keyword evidence="6" id="KW-0573">Peptidoglycan synthesis</keyword>
<dbReference type="PANTHER" id="PTHR32282">
    <property type="entry name" value="BINDING PROTEIN TRANSPEPTIDASE, PUTATIVE-RELATED"/>
    <property type="match status" value="1"/>
</dbReference>
<dbReference type="OrthoDB" id="9776832at2"/>
<protein>
    <submittedName>
        <fullName evidence="12">Penicillin-binding protein transpeptidase</fullName>
    </submittedName>
</protein>
<dbReference type="KEGG" id="cni:Calni_0581"/>
<sequence precursor="true">MKKTLYTILILLLITVSFLYFVRKNFIQSGEIYYSSFITHKNPQDKELTFIDKNGEPFFSKTIVFGGELSLEELDNISQQFLDRKCSPKEKINHFLITIFHIDYDRLKEFHTGCMDNLPDNLFERYGVYKYIIDYGNNKFVDKAILDKISYSSRIYGLKGLANYLFGRPYGELTINEKIYLFYKIEKKDNPQLTFEDYKTEIFKINDNSTLRFVKNQVSLNKYPHISDAIIKELEEYGLDRIAHKAIIHTSFDPDAYEKVKKALDDYFKNKEPELQSAGVVIDASKGEIITLYGGKQENSRINRAINLKRQVGSIFKPVVYLAAFENGIKPTDIIEDKPTTFGKGKNAYSPKNFDDFYMGKTKVENALIYSLNNGTLQVALKTGLNNVAGMAQKLGLEAKPLLGFCLGSGEYTVLQIAKYFSVIANNGIKKRIGFVKSIENTDNTSTTILDSNDERIVSEETVKTIQEILKKVVKIGTARGTGLLKGTYGKTGTTNDSRDVWFASVYDKYVIVVWIGRDDYKKMGEKDTGGSLAAPLVARIQKSLITPME</sequence>
<dbReference type="EMBL" id="CP002347">
    <property type="protein sequence ID" value="ADR18493.1"/>
    <property type="molecule type" value="Genomic_DNA"/>
</dbReference>
<dbReference type="Proteomes" id="UP000007039">
    <property type="component" value="Chromosome"/>
</dbReference>
<evidence type="ECO:0000256" key="3">
    <source>
        <dbReference type="ARBA" id="ARBA00022676"/>
    </source>
</evidence>
<dbReference type="HOGENOM" id="CLU_028589_0_0_0"/>
<dbReference type="GO" id="GO:0008360">
    <property type="term" value="P:regulation of cell shape"/>
    <property type="evidence" value="ECO:0007669"/>
    <property type="project" value="UniProtKB-KW"/>
</dbReference>
<dbReference type="AlphaFoldDB" id="E4TFM5"/>
<evidence type="ECO:0000256" key="4">
    <source>
        <dbReference type="ARBA" id="ARBA00022679"/>
    </source>
</evidence>
<evidence type="ECO:0000313" key="12">
    <source>
        <dbReference type="EMBL" id="ADR18493.1"/>
    </source>
</evidence>
<organism evidence="12 13">
    <name type="scientific">Calditerrivibrio nitroreducens (strain DSM 19672 / NBRC 101217 / Yu37-1)</name>
    <dbReference type="NCBI Taxonomy" id="768670"/>
    <lineage>
        <taxon>Bacteria</taxon>
        <taxon>Pseudomonadati</taxon>
        <taxon>Deferribacterota</taxon>
        <taxon>Deferribacteres</taxon>
        <taxon>Deferribacterales</taxon>
        <taxon>Calditerrivibrionaceae</taxon>
    </lineage>
</organism>
<evidence type="ECO:0000256" key="10">
    <source>
        <dbReference type="ARBA" id="ARBA00049902"/>
    </source>
</evidence>
<keyword evidence="13" id="KW-1185">Reference proteome</keyword>
<proteinExistence type="predicted"/>
<reference key="1">
    <citation type="submission" date="2010-11" db="EMBL/GenBank/DDBJ databases">
        <title>The complete genome of chromosome of Calditerrivibrio nitroreducens DSM 19672.</title>
        <authorList>
            <consortium name="US DOE Joint Genome Institute (JGI-PGF)"/>
            <person name="Lucas S."/>
            <person name="Copeland A."/>
            <person name="Lapidus A."/>
            <person name="Bruce D."/>
            <person name="Goodwin L."/>
            <person name="Pitluck S."/>
            <person name="Kyrpides N."/>
            <person name="Mavromatis K."/>
            <person name="Ivanova N."/>
            <person name="Mikhailova N."/>
            <person name="Zeytun A."/>
            <person name="Brettin T."/>
            <person name="Detter J.C."/>
            <person name="Tapia R."/>
            <person name="Han C."/>
            <person name="Land M."/>
            <person name="Hauser L."/>
            <person name="Markowitz V."/>
            <person name="Cheng J.-F."/>
            <person name="Hugenholtz P."/>
            <person name="Woyke T."/>
            <person name="Wu D."/>
            <person name="Spring S."/>
            <person name="Schroeder M."/>
            <person name="Brambilla E."/>
            <person name="Klenk H.-P."/>
            <person name="Eisen J.A."/>
        </authorList>
    </citation>
    <scope>NUCLEOTIDE SEQUENCE [LARGE SCALE GENOMIC DNA]</scope>
    <source>
        <strain>DSM 19672</strain>
    </source>
</reference>
<dbReference type="GO" id="GO:0008955">
    <property type="term" value="F:peptidoglycan glycosyltransferase activity"/>
    <property type="evidence" value="ECO:0007669"/>
    <property type="project" value="UniProtKB-EC"/>
</dbReference>
<dbReference type="GO" id="GO:0008658">
    <property type="term" value="F:penicillin binding"/>
    <property type="evidence" value="ECO:0007669"/>
    <property type="project" value="InterPro"/>
</dbReference>
<dbReference type="STRING" id="768670.Calni_0581"/>
<dbReference type="SUPFAM" id="SSF56601">
    <property type="entry name" value="beta-lactamase/transpeptidase-like"/>
    <property type="match status" value="1"/>
</dbReference>
<comment type="catalytic activity">
    <reaction evidence="9">
        <text>Preferential cleavage: (Ac)2-L-Lys-D-Ala-|-D-Ala. Also transpeptidation of peptidyl-alanyl moieties that are N-acyl substituents of D-alanine.</text>
        <dbReference type="EC" id="3.4.16.4"/>
    </reaction>
</comment>
<keyword evidence="8" id="KW-0961">Cell wall biogenesis/degradation</keyword>
<evidence type="ECO:0000256" key="5">
    <source>
        <dbReference type="ARBA" id="ARBA00022960"/>
    </source>
</evidence>
<dbReference type="PANTHER" id="PTHR32282:SF11">
    <property type="entry name" value="PENICILLIN-BINDING PROTEIN 1B"/>
    <property type="match status" value="1"/>
</dbReference>